<evidence type="ECO:0000256" key="1">
    <source>
        <dbReference type="ARBA" id="ARBA00023125"/>
    </source>
</evidence>
<organism evidence="3 4">
    <name type="scientific">Candidimonas humi</name>
    <dbReference type="NCBI Taxonomy" id="683355"/>
    <lineage>
        <taxon>Bacteria</taxon>
        <taxon>Pseudomonadati</taxon>
        <taxon>Pseudomonadota</taxon>
        <taxon>Betaproteobacteria</taxon>
        <taxon>Burkholderiales</taxon>
        <taxon>Alcaligenaceae</taxon>
        <taxon>Candidimonas</taxon>
    </lineage>
</organism>
<gene>
    <name evidence="3" type="ORF">ACFOY1_11415</name>
</gene>
<dbReference type="InterPro" id="IPR050707">
    <property type="entry name" value="HTH_MetabolicPath_Reg"/>
</dbReference>
<name>A0ABV8P0E6_9BURK</name>
<dbReference type="PANTHER" id="PTHR30136:SF39">
    <property type="entry name" value="TRANSCRIPTIONAL REGULATORY PROTEIN"/>
    <property type="match status" value="1"/>
</dbReference>
<dbReference type="InterPro" id="IPR005471">
    <property type="entry name" value="Tscrpt_reg_IclR_N"/>
</dbReference>
<dbReference type="Proteomes" id="UP001595848">
    <property type="component" value="Unassembled WGS sequence"/>
</dbReference>
<dbReference type="Pfam" id="PF01614">
    <property type="entry name" value="IclR_C"/>
    <property type="match status" value="1"/>
</dbReference>
<dbReference type="Pfam" id="PF09339">
    <property type="entry name" value="HTH_IclR"/>
    <property type="match status" value="1"/>
</dbReference>
<accession>A0ABV8P0E6</accession>
<dbReference type="SMART" id="SM00346">
    <property type="entry name" value="HTH_ICLR"/>
    <property type="match status" value="1"/>
</dbReference>
<keyword evidence="4" id="KW-1185">Reference proteome</keyword>
<protein>
    <submittedName>
        <fullName evidence="3">IclR family transcriptional regulator</fullName>
    </submittedName>
</protein>
<comment type="caution">
    <text evidence="3">The sequence shown here is derived from an EMBL/GenBank/DDBJ whole genome shotgun (WGS) entry which is preliminary data.</text>
</comment>
<evidence type="ECO:0000313" key="4">
    <source>
        <dbReference type="Proteomes" id="UP001595848"/>
    </source>
</evidence>
<evidence type="ECO:0000259" key="2">
    <source>
        <dbReference type="PROSITE" id="PS51077"/>
    </source>
</evidence>
<sequence length="236" mass="25226">MASGTSQDQGGGVAAVDRALAIVAAVSEVKEPISLADLSRRTGFYKSTLLRLIASLEKAALIVRLSGGRYALGPYARELGRRYESSYRMNQVLVPLFEELIAIGTESASFHVYHDSQHRMCVIRIDSRHSTLDHISEGDLLPLDYGAAGKLIRAFRGTGLVPSHDNVVAISLGERDPNCAAVACAVFAAGNEFCGAISLSGPKERFGPKAIEEMSAIIRKTASTATKALGGHWPLE</sequence>
<dbReference type="EMBL" id="JBHSBV010000003">
    <property type="protein sequence ID" value="MFC4201564.1"/>
    <property type="molecule type" value="Genomic_DNA"/>
</dbReference>
<proteinExistence type="predicted"/>
<feature type="domain" description="HTH iclR-type" evidence="2">
    <location>
        <begin position="13"/>
        <end position="74"/>
    </location>
</feature>
<keyword evidence="1" id="KW-0238">DNA-binding</keyword>
<reference evidence="4" key="1">
    <citation type="journal article" date="2019" name="Int. J. Syst. Evol. Microbiol.">
        <title>The Global Catalogue of Microorganisms (GCM) 10K type strain sequencing project: providing services to taxonomists for standard genome sequencing and annotation.</title>
        <authorList>
            <consortium name="The Broad Institute Genomics Platform"/>
            <consortium name="The Broad Institute Genome Sequencing Center for Infectious Disease"/>
            <person name="Wu L."/>
            <person name="Ma J."/>
        </authorList>
    </citation>
    <scope>NUCLEOTIDE SEQUENCE [LARGE SCALE GENOMIC DNA]</scope>
    <source>
        <strain evidence="4">LMG 24813</strain>
    </source>
</reference>
<dbReference type="InterPro" id="IPR014757">
    <property type="entry name" value="Tscrpt_reg_IclR_C"/>
</dbReference>
<evidence type="ECO:0000313" key="3">
    <source>
        <dbReference type="EMBL" id="MFC4201564.1"/>
    </source>
</evidence>
<dbReference type="RefSeq" id="WP_217963771.1">
    <property type="nucleotide sequence ID" value="NZ_JAHTBN010000002.1"/>
</dbReference>
<dbReference type="PROSITE" id="PS51077">
    <property type="entry name" value="HTH_ICLR"/>
    <property type="match status" value="1"/>
</dbReference>
<dbReference type="PANTHER" id="PTHR30136">
    <property type="entry name" value="HELIX-TURN-HELIX TRANSCRIPTIONAL REGULATOR, ICLR FAMILY"/>
    <property type="match status" value="1"/>
</dbReference>